<dbReference type="HOGENOM" id="CLU_867945_0_0_11"/>
<accession>R9KX58</accession>
<dbReference type="Pfam" id="PF14297">
    <property type="entry name" value="Lin1244_N"/>
    <property type="match status" value="1"/>
</dbReference>
<feature type="compositionally biased region" description="Basic and acidic residues" evidence="1">
    <location>
        <begin position="198"/>
        <end position="233"/>
    </location>
</feature>
<dbReference type="PANTHER" id="PTHR39196">
    <property type="entry name" value="PRIMOSOME, DNAD SUBUNIT"/>
    <property type="match status" value="1"/>
</dbReference>
<evidence type="ECO:0000313" key="3">
    <source>
        <dbReference type="EMBL" id="EOS51139.1"/>
    </source>
</evidence>
<name>R9KX58_9ACTN</name>
<protein>
    <recommendedName>
        <fullName evidence="2">Lin1244/Lin1753-like N-terminal domain-containing protein</fullName>
    </recommendedName>
</protein>
<dbReference type="STRING" id="1235794.C811_01557"/>
<dbReference type="PATRIC" id="fig|1235794.3.peg.1543"/>
<dbReference type="RefSeq" id="WP_016309757.1">
    <property type="nucleotide sequence ID" value="NZ_KE159646.1"/>
</dbReference>
<dbReference type="InterPro" id="IPR025400">
    <property type="entry name" value="Lin1244/Lin1753-like_N"/>
</dbReference>
<organism evidence="3 4">
    <name type="scientific">Adlercreutzia caecimuris B7</name>
    <dbReference type="NCBI Taxonomy" id="1235794"/>
    <lineage>
        <taxon>Bacteria</taxon>
        <taxon>Bacillati</taxon>
        <taxon>Actinomycetota</taxon>
        <taxon>Coriobacteriia</taxon>
        <taxon>Eggerthellales</taxon>
        <taxon>Eggerthellaceae</taxon>
        <taxon>Adlercreutzia</taxon>
    </lineage>
</organism>
<dbReference type="AlphaFoldDB" id="R9KX58"/>
<feature type="compositionally biased region" description="Acidic residues" evidence="1">
    <location>
        <begin position="167"/>
        <end position="176"/>
    </location>
</feature>
<comment type="caution">
    <text evidence="3">The sequence shown here is derived from an EMBL/GenBank/DDBJ whole genome shotgun (WGS) entry which is preliminary data.</text>
</comment>
<dbReference type="GeneID" id="82191032"/>
<keyword evidence="4" id="KW-1185">Reference proteome</keyword>
<dbReference type="OrthoDB" id="3199595at2"/>
<gene>
    <name evidence="3" type="ORF">C811_01557</name>
</gene>
<sequence>MKEQKMGIDYFCIETDIKDDDKVFALRYLYATKAGGYDAGAGYAAFGRLIDLLADIYREGFAAEMSLQRRVRLSQQMGYTPEELDAFIADCVDVGLFDRGIWEQAKVLTSRGIQRRYYIVASRRTGTIPESQRRWLLPDEEGDGGKMLPPATTPQHDVTSCTHDDAPCDDMPEADENGEKPQAGHSVTSCTHDAATLQHDEESCPLREEKRREEKEREENLNEREDEEKARDIDAAISNLSKALRTPPDSRTKRQQQPYPLSCLSQMRGEALYDDGMGKMHDTPWDALVMHLRYKAPDCDVASFAAAVSATCPATCPEDAECTGRCFELISGALDKFNRNKCGSPIPLVRKVLTEDREKGAR</sequence>
<reference evidence="3 4" key="1">
    <citation type="submission" date="2013-04" db="EMBL/GenBank/DDBJ databases">
        <title>The Genome Sequence of Enterorhabdus caecimuris B7.</title>
        <authorList>
            <consortium name="The Broad Institute Genomics Platform"/>
            <consortium name="The Broad Institute Genome Sequencing Center for Infectious Disease"/>
            <person name="Earl A."/>
            <person name="Xavier R."/>
            <person name="Elson C."/>
            <person name="Duck W."/>
            <person name="Walker B."/>
            <person name="Young S."/>
            <person name="Zeng Q."/>
            <person name="Gargeya S."/>
            <person name="Fitzgerald M."/>
            <person name="Haas B."/>
            <person name="Abouelleil A."/>
            <person name="Allen A.W."/>
            <person name="Alvarado L."/>
            <person name="Arachchi H.M."/>
            <person name="Berlin A.M."/>
            <person name="Chapman S.B."/>
            <person name="Gainer-Dewar J."/>
            <person name="Goldberg J."/>
            <person name="Griggs A."/>
            <person name="Gujja S."/>
            <person name="Hansen M."/>
            <person name="Howarth C."/>
            <person name="Imamovic A."/>
            <person name="Ireland A."/>
            <person name="Larimer J."/>
            <person name="McCowan C."/>
            <person name="Murphy C."/>
            <person name="Pearson M."/>
            <person name="Poon T.W."/>
            <person name="Priest M."/>
            <person name="Roberts A."/>
            <person name="Saif S."/>
            <person name="Shea T."/>
            <person name="Sisk P."/>
            <person name="Sykes S."/>
            <person name="Wortman J."/>
            <person name="Nusbaum C."/>
            <person name="Birren B."/>
        </authorList>
    </citation>
    <scope>NUCLEOTIDE SEQUENCE [LARGE SCALE GENOMIC DNA]</scope>
    <source>
        <strain evidence="3 4">B7</strain>
    </source>
</reference>
<dbReference type="eggNOG" id="COG3935">
    <property type="taxonomic scope" value="Bacteria"/>
</dbReference>
<evidence type="ECO:0000313" key="4">
    <source>
        <dbReference type="Proteomes" id="UP000014204"/>
    </source>
</evidence>
<dbReference type="Proteomes" id="UP000014204">
    <property type="component" value="Unassembled WGS sequence"/>
</dbReference>
<proteinExistence type="predicted"/>
<dbReference type="EMBL" id="ASSY01000008">
    <property type="protein sequence ID" value="EOS51139.1"/>
    <property type="molecule type" value="Genomic_DNA"/>
</dbReference>
<feature type="region of interest" description="Disordered" evidence="1">
    <location>
        <begin position="131"/>
        <end position="233"/>
    </location>
</feature>
<evidence type="ECO:0000256" key="1">
    <source>
        <dbReference type="SAM" id="MobiDB-lite"/>
    </source>
</evidence>
<evidence type="ECO:0000259" key="2">
    <source>
        <dbReference type="Pfam" id="PF14297"/>
    </source>
</evidence>
<dbReference type="PANTHER" id="PTHR39196:SF1">
    <property type="entry name" value="PRIMOSOME, DNAD SUBUNIT"/>
    <property type="match status" value="1"/>
</dbReference>
<feature type="domain" description="Lin1244/Lin1753-like N-terminal" evidence="2">
    <location>
        <begin position="10"/>
        <end position="113"/>
    </location>
</feature>